<dbReference type="PANTHER" id="PTHR26379:SF187">
    <property type="entry name" value="OS07G0655300 PROTEIN"/>
    <property type="match status" value="1"/>
</dbReference>
<evidence type="ECO:0000313" key="3">
    <source>
        <dbReference type="EMBL" id="KAJ3704787.1"/>
    </source>
</evidence>
<organism evidence="3 4">
    <name type="scientific">Rhynchospora tenuis</name>
    <dbReference type="NCBI Taxonomy" id="198213"/>
    <lineage>
        <taxon>Eukaryota</taxon>
        <taxon>Viridiplantae</taxon>
        <taxon>Streptophyta</taxon>
        <taxon>Embryophyta</taxon>
        <taxon>Tracheophyta</taxon>
        <taxon>Spermatophyta</taxon>
        <taxon>Magnoliopsida</taxon>
        <taxon>Liliopsida</taxon>
        <taxon>Poales</taxon>
        <taxon>Cyperaceae</taxon>
        <taxon>Cyperoideae</taxon>
        <taxon>Rhynchosporeae</taxon>
        <taxon>Rhynchospora</taxon>
    </lineage>
</organism>
<sequence length="331" mass="37465">MEFFPGGTITFKVYSGKFGQGEANEALLKVGSFERMFFDKYGPFTVGDTKFEIRVYPVGREVQIHFCFLSGAELVKELAYMFLYLDDGDIWKPTYNYKFGGAFKADSMGEALGLHMRCIQTFSADYTYDLKLVLWCILDDLRKVPVKPNEPDQVVSTPDVKPQIADPNQPKICSSDFTALLTGEFADIRFVVDGQIFPAHRAVLAARSSVLRSEFLAFQDDLCQKSVFVSIQQHIDAFTFKNLLHFIYTDSLPADFDEPTSSQQRYHRLFIAAHLFNIQGLKKLCEEKLTVSVAECILSALDLIDFQDSGLLKIVQKDCDRKPDIITSPTN</sequence>
<proteinExistence type="predicted"/>
<reference evidence="3 4" key="1">
    <citation type="journal article" date="2022" name="Cell">
        <title>Repeat-based holocentromeres influence genome architecture and karyotype evolution.</title>
        <authorList>
            <person name="Hofstatter P.G."/>
            <person name="Thangavel G."/>
            <person name="Lux T."/>
            <person name="Neumann P."/>
            <person name="Vondrak T."/>
            <person name="Novak P."/>
            <person name="Zhang M."/>
            <person name="Costa L."/>
            <person name="Castellani M."/>
            <person name="Scott A."/>
            <person name="Toegelov H."/>
            <person name="Fuchs J."/>
            <person name="Mata-Sucre Y."/>
            <person name="Dias Y."/>
            <person name="Vanzela A.L.L."/>
            <person name="Huettel B."/>
            <person name="Almeida C.C.S."/>
            <person name="Simkova H."/>
            <person name="Souza G."/>
            <person name="Pedrosa-Harand A."/>
            <person name="Macas J."/>
            <person name="Mayer K.F.X."/>
            <person name="Houben A."/>
            <person name="Marques A."/>
        </authorList>
    </citation>
    <scope>NUCLEOTIDE SEQUENCE [LARGE SCALE GENOMIC DNA]</scope>
    <source>
        <strain evidence="3">RhyTen1mFocal</strain>
    </source>
</reference>
<keyword evidence="4" id="KW-1185">Reference proteome</keyword>
<dbReference type="AlphaFoldDB" id="A0AAD6EXI2"/>
<feature type="domain" description="BTB" evidence="2">
    <location>
        <begin position="186"/>
        <end position="256"/>
    </location>
</feature>
<dbReference type="SMART" id="SM00225">
    <property type="entry name" value="BTB"/>
    <property type="match status" value="1"/>
</dbReference>
<dbReference type="InterPro" id="IPR011333">
    <property type="entry name" value="SKP1/BTB/POZ_sf"/>
</dbReference>
<comment type="caution">
    <text evidence="3">The sequence shown here is derived from an EMBL/GenBank/DDBJ whole genome shotgun (WGS) entry which is preliminary data.</text>
</comment>
<evidence type="ECO:0000259" key="2">
    <source>
        <dbReference type="PROSITE" id="PS50097"/>
    </source>
</evidence>
<evidence type="ECO:0000256" key="1">
    <source>
        <dbReference type="ARBA" id="ARBA00004906"/>
    </source>
</evidence>
<dbReference type="Gene3D" id="3.30.710.10">
    <property type="entry name" value="Potassium Channel Kv1.1, Chain A"/>
    <property type="match status" value="1"/>
</dbReference>
<name>A0AAD6EXI2_9POAL</name>
<evidence type="ECO:0000313" key="4">
    <source>
        <dbReference type="Proteomes" id="UP001210211"/>
    </source>
</evidence>
<dbReference type="EMBL" id="JAMRDG010000001">
    <property type="protein sequence ID" value="KAJ3704787.1"/>
    <property type="molecule type" value="Genomic_DNA"/>
</dbReference>
<dbReference type="Pfam" id="PF00651">
    <property type="entry name" value="BTB"/>
    <property type="match status" value="1"/>
</dbReference>
<dbReference type="SUPFAM" id="SSF54695">
    <property type="entry name" value="POZ domain"/>
    <property type="match status" value="1"/>
</dbReference>
<dbReference type="PANTHER" id="PTHR26379">
    <property type="entry name" value="BTB/POZ AND MATH DOMAIN-CONTAINING PROTEIN 1"/>
    <property type="match status" value="1"/>
</dbReference>
<protein>
    <recommendedName>
        <fullName evidence="2">BTB domain-containing protein</fullName>
    </recommendedName>
</protein>
<dbReference type="InterPro" id="IPR000210">
    <property type="entry name" value="BTB/POZ_dom"/>
</dbReference>
<dbReference type="Proteomes" id="UP001210211">
    <property type="component" value="Unassembled WGS sequence"/>
</dbReference>
<dbReference type="PROSITE" id="PS50097">
    <property type="entry name" value="BTB"/>
    <property type="match status" value="1"/>
</dbReference>
<accession>A0AAD6EXI2</accession>
<dbReference type="InterPro" id="IPR045005">
    <property type="entry name" value="BPM1-6"/>
</dbReference>
<comment type="pathway">
    <text evidence="1">Protein modification; protein ubiquitination.</text>
</comment>
<gene>
    <name evidence="3" type="ORF">LUZ61_008492</name>
</gene>
<dbReference type="GO" id="GO:0016567">
    <property type="term" value="P:protein ubiquitination"/>
    <property type="evidence" value="ECO:0007669"/>
    <property type="project" value="InterPro"/>
</dbReference>